<comment type="caution">
    <text evidence="1">The sequence shown here is derived from an EMBL/GenBank/DDBJ whole genome shotgun (WGS) entry which is preliminary data.</text>
</comment>
<proteinExistence type="predicted"/>
<dbReference type="RefSeq" id="WP_304378140.1">
    <property type="nucleotide sequence ID" value="NZ_JAUOZU010000016.1"/>
</dbReference>
<dbReference type="CDD" id="cd02440">
    <property type="entry name" value="AdoMet_MTases"/>
    <property type="match status" value="1"/>
</dbReference>
<name>A0ABT8YS86_9HYPH</name>
<dbReference type="EMBL" id="JAUOZU010000016">
    <property type="protein sequence ID" value="MDO6966217.1"/>
    <property type="molecule type" value="Genomic_DNA"/>
</dbReference>
<dbReference type="SUPFAM" id="SSF53335">
    <property type="entry name" value="S-adenosyl-L-methionine-dependent methyltransferases"/>
    <property type="match status" value="1"/>
</dbReference>
<reference evidence="1" key="2">
    <citation type="submission" date="2023-07" db="EMBL/GenBank/DDBJ databases">
        <authorList>
            <person name="Shen H."/>
        </authorList>
    </citation>
    <scope>NUCLEOTIDE SEQUENCE</scope>
    <source>
        <strain evidence="1">TNR-22</strain>
    </source>
</reference>
<dbReference type="Proteomes" id="UP001174932">
    <property type="component" value="Unassembled WGS sequence"/>
</dbReference>
<keyword evidence="1" id="KW-0808">Transferase</keyword>
<sequence>MDDRTDQDFSARVLAGYEEVGADWIEQSEQIDCAELFAPVLAFLPDRPSLIADIGAGTGRDAAWLARKGHQVTAVEPVARLRNAGIAIHSALSIEWIDDRLPELSQLSPQRSFDCMLLIGVWQHLDLKSRPLAMARLSTLLGQQGTLILPLRHGPGALSRPVIAIDVEETIGQADQAGLALATRVEAQSLQEANRRAGVTWTWLAFRKTTEA</sequence>
<reference evidence="1" key="1">
    <citation type="journal article" date="2015" name="Int. J. Syst. Evol. Microbiol.">
        <title>Rhizobium alvei sp. nov., isolated from a freshwater river.</title>
        <authorList>
            <person name="Sheu S.Y."/>
            <person name="Huang H.W."/>
            <person name="Young C.C."/>
            <person name="Chen W.M."/>
        </authorList>
    </citation>
    <scope>NUCLEOTIDE SEQUENCE</scope>
    <source>
        <strain evidence="1">TNR-22</strain>
    </source>
</reference>
<accession>A0ABT8YS86</accession>
<evidence type="ECO:0000313" key="2">
    <source>
        <dbReference type="Proteomes" id="UP001174932"/>
    </source>
</evidence>
<evidence type="ECO:0000313" key="1">
    <source>
        <dbReference type="EMBL" id="MDO6966217.1"/>
    </source>
</evidence>
<keyword evidence="2" id="KW-1185">Reference proteome</keyword>
<dbReference type="InterPro" id="IPR029063">
    <property type="entry name" value="SAM-dependent_MTases_sf"/>
</dbReference>
<dbReference type="GO" id="GO:0032259">
    <property type="term" value="P:methylation"/>
    <property type="evidence" value="ECO:0007669"/>
    <property type="project" value="UniProtKB-KW"/>
</dbReference>
<dbReference type="EC" id="2.1.-.-" evidence="1"/>
<dbReference type="Gene3D" id="3.40.50.150">
    <property type="entry name" value="Vaccinia Virus protein VP39"/>
    <property type="match status" value="1"/>
</dbReference>
<keyword evidence="1" id="KW-0489">Methyltransferase</keyword>
<gene>
    <name evidence="1" type="ORF">Q4481_19875</name>
</gene>
<dbReference type="GO" id="GO:0008168">
    <property type="term" value="F:methyltransferase activity"/>
    <property type="evidence" value="ECO:0007669"/>
    <property type="project" value="UniProtKB-KW"/>
</dbReference>
<organism evidence="1 2">
    <name type="scientific">Rhizobium alvei</name>
    <dbReference type="NCBI Taxonomy" id="1132659"/>
    <lineage>
        <taxon>Bacteria</taxon>
        <taxon>Pseudomonadati</taxon>
        <taxon>Pseudomonadota</taxon>
        <taxon>Alphaproteobacteria</taxon>
        <taxon>Hyphomicrobiales</taxon>
        <taxon>Rhizobiaceae</taxon>
        <taxon>Rhizobium/Agrobacterium group</taxon>
        <taxon>Rhizobium</taxon>
    </lineage>
</organism>
<dbReference type="Pfam" id="PF13489">
    <property type="entry name" value="Methyltransf_23"/>
    <property type="match status" value="1"/>
</dbReference>
<protein>
    <submittedName>
        <fullName evidence="1">Class I SAM-dependent methyltransferase</fullName>
        <ecNumber evidence="1">2.1.-.-</ecNumber>
    </submittedName>
</protein>